<dbReference type="RefSeq" id="WP_145197491.1">
    <property type="nucleotide sequence ID" value="NZ_CP036267.1"/>
</dbReference>
<reference evidence="1 2" key="1">
    <citation type="submission" date="2019-02" db="EMBL/GenBank/DDBJ databases">
        <title>Deep-cultivation of Planctomycetes and their phenomic and genomic characterization uncovers novel biology.</title>
        <authorList>
            <person name="Wiegand S."/>
            <person name="Jogler M."/>
            <person name="Boedeker C."/>
            <person name="Pinto D."/>
            <person name="Vollmers J."/>
            <person name="Rivas-Marin E."/>
            <person name="Kohn T."/>
            <person name="Peeters S.H."/>
            <person name="Heuer A."/>
            <person name="Rast P."/>
            <person name="Oberbeckmann S."/>
            <person name="Bunk B."/>
            <person name="Jeske O."/>
            <person name="Meyerdierks A."/>
            <person name="Storesund J.E."/>
            <person name="Kallscheuer N."/>
            <person name="Luecker S."/>
            <person name="Lage O.M."/>
            <person name="Pohl T."/>
            <person name="Merkel B.J."/>
            <person name="Hornburger P."/>
            <person name="Mueller R.-W."/>
            <person name="Bruemmer F."/>
            <person name="Labrenz M."/>
            <person name="Spormann A.M."/>
            <person name="Op den Camp H."/>
            <person name="Overmann J."/>
            <person name="Amann R."/>
            <person name="Jetten M.S.M."/>
            <person name="Mascher T."/>
            <person name="Medema M.H."/>
            <person name="Devos D.P."/>
            <person name="Kaster A.-K."/>
            <person name="Ovreas L."/>
            <person name="Rohde M."/>
            <person name="Galperin M.Y."/>
            <person name="Jogler C."/>
        </authorList>
    </citation>
    <scope>NUCLEOTIDE SEQUENCE [LARGE SCALE GENOMIC DNA]</scope>
    <source>
        <strain evidence="1 2">Mal48</strain>
    </source>
</reference>
<evidence type="ECO:0000313" key="2">
    <source>
        <dbReference type="Proteomes" id="UP000315724"/>
    </source>
</evidence>
<dbReference type="AlphaFoldDB" id="A0A517QLA4"/>
<protein>
    <recommendedName>
        <fullName evidence="3">Helix-turn-helix domain protein</fullName>
    </recommendedName>
</protein>
<gene>
    <name evidence="1" type="ORF">Mal48_15600</name>
</gene>
<name>A0A517QLA4_9PLAN</name>
<keyword evidence="2" id="KW-1185">Reference proteome</keyword>
<proteinExistence type="predicted"/>
<dbReference type="InterPro" id="IPR009061">
    <property type="entry name" value="DNA-bd_dom_put_sf"/>
</dbReference>
<dbReference type="OrthoDB" id="291753at2"/>
<dbReference type="SUPFAM" id="SSF46955">
    <property type="entry name" value="Putative DNA-binding domain"/>
    <property type="match status" value="1"/>
</dbReference>
<dbReference type="Proteomes" id="UP000315724">
    <property type="component" value="Chromosome"/>
</dbReference>
<organism evidence="1 2">
    <name type="scientific">Thalassoglobus polymorphus</name>
    <dbReference type="NCBI Taxonomy" id="2527994"/>
    <lineage>
        <taxon>Bacteria</taxon>
        <taxon>Pseudomonadati</taxon>
        <taxon>Planctomycetota</taxon>
        <taxon>Planctomycetia</taxon>
        <taxon>Planctomycetales</taxon>
        <taxon>Planctomycetaceae</taxon>
        <taxon>Thalassoglobus</taxon>
    </lineage>
</organism>
<dbReference type="Gene3D" id="1.10.238.160">
    <property type="match status" value="1"/>
</dbReference>
<evidence type="ECO:0008006" key="3">
    <source>
        <dbReference type="Google" id="ProtNLM"/>
    </source>
</evidence>
<dbReference type="KEGG" id="tpol:Mal48_15600"/>
<evidence type="ECO:0000313" key="1">
    <source>
        <dbReference type="EMBL" id="QDT32317.1"/>
    </source>
</evidence>
<accession>A0A517QLA4</accession>
<dbReference type="EMBL" id="CP036267">
    <property type="protein sequence ID" value="QDT32317.1"/>
    <property type="molecule type" value="Genomic_DNA"/>
</dbReference>
<sequence>MHSMNNDLKTYDTDQLARALGCSSRHIANMDADGLLPAPIRLGRLKRWPISQIDNWMNAGSPSRKEWEASQ</sequence>